<protein>
    <recommendedName>
        <fullName evidence="1">DNA ligase (ATP)</fullName>
        <ecNumber evidence="1">6.5.1.1</ecNumber>
    </recommendedName>
</protein>
<dbReference type="PANTHER" id="PTHR45674:SF13">
    <property type="entry name" value="DNA LIGASE-RELATED"/>
    <property type="match status" value="1"/>
</dbReference>
<evidence type="ECO:0000313" key="15">
    <source>
        <dbReference type="EMBL" id="TSE27805.1"/>
    </source>
</evidence>
<feature type="domain" description="ATP-dependent DNA ligase family profile" evidence="14">
    <location>
        <begin position="323"/>
        <end position="458"/>
    </location>
</feature>
<keyword evidence="12" id="KW-0131">Cell cycle</keyword>
<dbReference type="SUPFAM" id="SSF56091">
    <property type="entry name" value="DNA ligase/mRNA capping enzyme, catalytic domain"/>
    <property type="match status" value="1"/>
</dbReference>
<dbReference type="InterPro" id="IPR016059">
    <property type="entry name" value="DNA_ligase_ATP-dep_CS"/>
</dbReference>
<keyword evidence="6" id="KW-0547">Nucleotide-binding</keyword>
<evidence type="ECO:0000313" key="16">
    <source>
        <dbReference type="Proteomes" id="UP000318542"/>
    </source>
</evidence>
<dbReference type="InterPro" id="IPR012310">
    <property type="entry name" value="DNA_ligase_ATP-dep_cent"/>
</dbReference>
<gene>
    <name evidence="15" type="primary">ligB_3</name>
    <name evidence="15" type="ORF">Tther_02482</name>
</gene>
<keyword evidence="11" id="KW-0234">DNA repair</keyword>
<keyword evidence="9" id="KW-0460">Magnesium</keyword>
<keyword evidence="16" id="KW-1185">Reference proteome</keyword>
<dbReference type="Gene3D" id="3.30.470.30">
    <property type="entry name" value="DNA ligase/mRNA capping enzyme"/>
    <property type="match status" value="1"/>
</dbReference>
<evidence type="ECO:0000256" key="1">
    <source>
        <dbReference type="ARBA" id="ARBA00012727"/>
    </source>
</evidence>
<keyword evidence="10" id="KW-0233">DNA recombination</keyword>
<dbReference type="Pfam" id="PF01068">
    <property type="entry name" value="DNA_ligase_A_M"/>
    <property type="match status" value="1"/>
</dbReference>
<dbReference type="InterPro" id="IPR036599">
    <property type="entry name" value="DNA_ligase_N_sf"/>
</dbReference>
<evidence type="ECO:0000256" key="2">
    <source>
        <dbReference type="ARBA" id="ARBA00022598"/>
    </source>
</evidence>
<sequence length="565" mass="61734">MKAFAALFQTLDATTSTAAKQAALQAYFRSAPPADAAWAVYLLAGGKPRQCVPARRLRELARAAAGLPAWLFDECYQAAGDLAETIALLLPPARAPEEHSLAHWMHAVRQLRTLPEAQRDVALRAQWERLSTEQRLLHGKLITGALRVGVSRQQVTQALATVAGLPPALVAQRLMGYTRADACPGPQDYLALVAPCAPMRTDAAATAASAAAAPDAQPYPFFLAHPLPAEPQDPLALLGPVANWIVEWKWDGIRAQLVRRQTVALWTRGEELVTDRYPELAAVGQRLPPGTVLDGEIVVVAGDAVQPFAALQRRIGRQRLTPALLRELPVALVAYDMLEADGRDYRREPQWQRRARLQALVDTLADPALRISPTLPTSAGTDWATLAQARRSARTQGAEGLMLKQRDGGYGIGRTRSVGTWWKWKVDPWTVDAVLVYAQKGHGRRAGLYSDYTFAVWSHAIGHPQRQLVPFAKAYAGLSDAEMARVDAIIRRTTRESFGPVRAVEPTLVFELGFEGIARSPRHKSGVAVRFPRMLRWRTDKPVEEADCLPTLLALLDATGPGGGP</sequence>
<dbReference type="RefSeq" id="WP_143904371.1">
    <property type="nucleotide sequence ID" value="NZ_VJOL01000077.1"/>
</dbReference>
<evidence type="ECO:0000256" key="11">
    <source>
        <dbReference type="ARBA" id="ARBA00023204"/>
    </source>
</evidence>
<dbReference type="CDD" id="cd07972">
    <property type="entry name" value="OBF_DNA_ligase_Arch_LigB"/>
    <property type="match status" value="1"/>
</dbReference>
<dbReference type="EMBL" id="VJOL01000077">
    <property type="protein sequence ID" value="TSE27805.1"/>
    <property type="molecule type" value="Genomic_DNA"/>
</dbReference>
<dbReference type="AlphaFoldDB" id="A0A554WW52"/>
<dbReference type="GO" id="GO:0006281">
    <property type="term" value="P:DNA repair"/>
    <property type="evidence" value="ECO:0007669"/>
    <property type="project" value="UniProtKB-KW"/>
</dbReference>
<accession>A0A554WW52</accession>
<keyword evidence="3" id="KW-0132">Cell division</keyword>
<dbReference type="InterPro" id="IPR012340">
    <property type="entry name" value="NA-bd_OB-fold"/>
</dbReference>
<dbReference type="InterPro" id="IPR026333">
    <property type="entry name" value="ATP_dep_DNA_lig_pp_1105_fam"/>
</dbReference>
<keyword evidence="2 15" id="KW-0436">Ligase</keyword>
<comment type="catalytic activity">
    <reaction evidence="13">
        <text>ATP + (deoxyribonucleotide)n-3'-hydroxyl + 5'-phospho-(deoxyribonucleotide)m = (deoxyribonucleotide)n+m + AMP + diphosphate.</text>
        <dbReference type="EC" id="6.5.1.1"/>
    </reaction>
</comment>
<dbReference type="GO" id="GO:0006310">
    <property type="term" value="P:DNA recombination"/>
    <property type="evidence" value="ECO:0007669"/>
    <property type="project" value="UniProtKB-KW"/>
</dbReference>
<keyword evidence="7" id="KW-0227">DNA damage</keyword>
<dbReference type="PROSITE" id="PS00697">
    <property type="entry name" value="DNA_LIGASE_A1"/>
    <property type="match status" value="1"/>
</dbReference>
<dbReference type="GO" id="GO:0051301">
    <property type="term" value="P:cell division"/>
    <property type="evidence" value="ECO:0007669"/>
    <property type="project" value="UniProtKB-KW"/>
</dbReference>
<dbReference type="InterPro" id="IPR050191">
    <property type="entry name" value="ATP-dep_DNA_ligase"/>
</dbReference>
<evidence type="ECO:0000256" key="10">
    <source>
        <dbReference type="ARBA" id="ARBA00023172"/>
    </source>
</evidence>
<reference evidence="15 16" key="1">
    <citation type="submission" date="2019-07" db="EMBL/GenBank/DDBJ databases">
        <title>Tepidimonas thermarum AA-1 draft genome.</title>
        <authorList>
            <person name="Da Costa M.S."/>
            <person name="Froufe H.J.C."/>
            <person name="Egas C."/>
            <person name="Albuquerque L."/>
        </authorList>
    </citation>
    <scope>NUCLEOTIDE SEQUENCE [LARGE SCALE GENOMIC DNA]</scope>
    <source>
        <strain evidence="15 16">AA-1</strain>
    </source>
</reference>
<evidence type="ECO:0000256" key="4">
    <source>
        <dbReference type="ARBA" id="ARBA00022705"/>
    </source>
</evidence>
<dbReference type="GO" id="GO:0003677">
    <property type="term" value="F:DNA binding"/>
    <property type="evidence" value="ECO:0007669"/>
    <property type="project" value="InterPro"/>
</dbReference>
<dbReference type="PROSITE" id="PS50160">
    <property type="entry name" value="DNA_LIGASE_A3"/>
    <property type="match status" value="1"/>
</dbReference>
<keyword evidence="5" id="KW-0479">Metal-binding</keyword>
<evidence type="ECO:0000256" key="6">
    <source>
        <dbReference type="ARBA" id="ARBA00022741"/>
    </source>
</evidence>
<proteinExistence type="predicted"/>
<dbReference type="PANTHER" id="PTHR45674">
    <property type="entry name" value="DNA LIGASE 1/3 FAMILY MEMBER"/>
    <property type="match status" value="1"/>
</dbReference>
<dbReference type="Gene3D" id="1.10.3260.10">
    <property type="entry name" value="DNA ligase, ATP-dependent, N-terminal domain"/>
    <property type="match status" value="1"/>
</dbReference>
<dbReference type="NCBIfam" id="NF006701">
    <property type="entry name" value="PRK09247.1"/>
    <property type="match status" value="1"/>
</dbReference>
<dbReference type="CDD" id="cd07897">
    <property type="entry name" value="Adenylation_DNA_ligase_Bac1"/>
    <property type="match status" value="1"/>
</dbReference>
<name>A0A554WW52_9BURK</name>
<evidence type="ECO:0000259" key="14">
    <source>
        <dbReference type="PROSITE" id="PS50160"/>
    </source>
</evidence>
<evidence type="ECO:0000256" key="5">
    <source>
        <dbReference type="ARBA" id="ARBA00022723"/>
    </source>
</evidence>
<dbReference type="Gene3D" id="2.40.50.140">
    <property type="entry name" value="Nucleic acid-binding proteins"/>
    <property type="match status" value="1"/>
</dbReference>
<keyword evidence="4" id="KW-0235">DNA replication</keyword>
<dbReference type="InterPro" id="IPR012308">
    <property type="entry name" value="DNA_ligase_ATP-dep_N"/>
</dbReference>
<dbReference type="SUPFAM" id="SSF117018">
    <property type="entry name" value="ATP-dependent DNA ligase DNA-binding domain"/>
    <property type="match status" value="1"/>
</dbReference>
<evidence type="ECO:0000256" key="8">
    <source>
        <dbReference type="ARBA" id="ARBA00022840"/>
    </source>
</evidence>
<dbReference type="Proteomes" id="UP000318542">
    <property type="component" value="Unassembled WGS sequence"/>
</dbReference>
<evidence type="ECO:0000256" key="13">
    <source>
        <dbReference type="ARBA" id="ARBA00034003"/>
    </source>
</evidence>
<evidence type="ECO:0000256" key="12">
    <source>
        <dbReference type="ARBA" id="ARBA00023306"/>
    </source>
</evidence>
<dbReference type="EC" id="6.5.1.1" evidence="1"/>
<evidence type="ECO:0000256" key="9">
    <source>
        <dbReference type="ARBA" id="ARBA00022842"/>
    </source>
</evidence>
<evidence type="ECO:0000256" key="3">
    <source>
        <dbReference type="ARBA" id="ARBA00022618"/>
    </source>
</evidence>
<comment type="caution">
    <text evidence="15">The sequence shown here is derived from an EMBL/GenBank/DDBJ whole genome shotgun (WGS) entry which is preliminary data.</text>
</comment>
<dbReference type="GO" id="GO:0046872">
    <property type="term" value="F:metal ion binding"/>
    <property type="evidence" value="ECO:0007669"/>
    <property type="project" value="UniProtKB-KW"/>
</dbReference>
<dbReference type="GO" id="GO:0005524">
    <property type="term" value="F:ATP binding"/>
    <property type="evidence" value="ECO:0007669"/>
    <property type="project" value="UniProtKB-KW"/>
</dbReference>
<organism evidence="15 16">
    <name type="scientific">Tepidimonas thermarum</name>
    <dbReference type="NCBI Taxonomy" id="335431"/>
    <lineage>
        <taxon>Bacteria</taxon>
        <taxon>Pseudomonadati</taxon>
        <taxon>Pseudomonadota</taxon>
        <taxon>Betaproteobacteria</taxon>
        <taxon>Burkholderiales</taxon>
        <taxon>Tepidimonas</taxon>
    </lineage>
</organism>
<dbReference type="SUPFAM" id="SSF50249">
    <property type="entry name" value="Nucleic acid-binding proteins"/>
    <property type="match status" value="1"/>
</dbReference>
<dbReference type="Pfam" id="PF04679">
    <property type="entry name" value="DNA_ligase_A_C"/>
    <property type="match status" value="1"/>
</dbReference>
<dbReference type="InterPro" id="IPR012309">
    <property type="entry name" value="DNA_ligase_ATP-dep_C"/>
</dbReference>
<dbReference type="OrthoDB" id="9767858at2"/>
<dbReference type="Pfam" id="PF04675">
    <property type="entry name" value="DNA_ligase_A_N"/>
    <property type="match status" value="1"/>
</dbReference>
<dbReference type="GO" id="GO:0003910">
    <property type="term" value="F:DNA ligase (ATP) activity"/>
    <property type="evidence" value="ECO:0007669"/>
    <property type="project" value="UniProtKB-EC"/>
</dbReference>
<dbReference type="NCBIfam" id="TIGR04120">
    <property type="entry name" value="DNA_lig_bact"/>
    <property type="match status" value="1"/>
</dbReference>
<dbReference type="GO" id="GO:0006260">
    <property type="term" value="P:DNA replication"/>
    <property type="evidence" value="ECO:0007669"/>
    <property type="project" value="UniProtKB-KW"/>
</dbReference>
<keyword evidence="8" id="KW-0067">ATP-binding</keyword>
<evidence type="ECO:0000256" key="7">
    <source>
        <dbReference type="ARBA" id="ARBA00022763"/>
    </source>
</evidence>